<dbReference type="SMART" id="SM00033">
    <property type="entry name" value="CH"/>
    <property type="match status" value="2"/>
</dbReference>
<dbReference type="FunFam" id="1.10.418.10:FF:000032">
    <property type="entry name" value="utrophin isoform X1"/>
    <property type="match status" value="1"/>
</dbReference>
<dbReference type="Gene3D" id="1.10.418.10">
    <property type="entry name" value="Calponin-like domain"/>
    <property type="match status" value="2"/>
</dbReference>
<dbReference type="PROSITE" id="PS00019">
    <property type="entry name" value="ACTININ_1"/>
    <property type="match status" value="1"/>
</dbReference>
<dbReference type="CDD" id="cd21233">
    <property type="entry name" value="CH_DMD_rpt2"/>
    <property type="match status" value="1"/>
</dbReference>
<dbReference type="InterPro" id="IPR011992">
    <property type="entry name" value="EF-hand-dom_pair"/>
</dbReference>
<evidence type="ECO:0000313" key="21">
    <source>
        <dbReference type="Ensembl" id="ENSSANP00000018048.1"/>
    </source>
</evidence>
<evidence type="ECO:0000256" key="12">
    <source>
        <dbReference type="ARBA" id="ARBA00023212"/>
    </source>
</evidence>
<dbReference type="Gene3D" id="1.20.58.60">
    <property type="match status" value="14"/>
</dbReference>
<dbReference type="InterPro" id="IPR043145">
    <property type="entry name" value="Znf_ZZ_sf"/>
</dbReference>
<comment type="subcellular location">
    <subcellularLocation>
        <location evidence="2">Cell membrane</location>
        <topology evidence="2">Peripheral membrane protein</topology>
        <orientation evidence="2">Cytoplasmic side</orientation>
    </subcellularLocation>
    <subcellularLocation>
        <location evidence="1 15">Cytoplasm</location>
        <location evidence="1 15">Cytoskeleton</location>
    </subcellularLocation>
    <subcellularLocation>
        <location evidence="14">Postsynaptic cell membrane</location>
    </subcellularLocation>
</comment>
<dbReference type="Pfam" id="PF00307">
    <property type="entry name" value="CH"/>
    <property type="match status" value="2"/>
</dbReference>
<evidence type="ECO:0000256" key="14">
    <source>
        <dbReference type="ARBA" id="ARBA00034100"/>
    </source>
</evidence>
<keyword evidence="15" id="KW-0770">Synapse</keyword>
<dbReference type="GO" id="GO:0099536">
    <property type="term" value="P:synaptic signaling"/>
    <property type="evidence" value="ECO:0007669"/>
    <property type="project" value="TreeGrafter"/>
</dbReference>
<feature type="domain" description="Calponin-homology (CH)" evidence="19">
    <location>
        <begin position="19"/>
        <end position="123"/>
    </location>
</feature>
<evidence type="ECO:0000256" key="16">
    <source>
        <dbReference type="PROSITE-ProRule" id="PRU00228"/>
    </source>
</evidence>
<dbReference type="FunFam" id="1.10.418.10:FF:000044">
    <property type="entry name" value="utrophin isoform X2"/>
    <property type="match status" value="1"/>
</dbReference>
<keyword evidence="7 16" id="KW-0863">Zinc-finger</keyword>
<evidence type="ECO:0000259" key="19">
    <source>
        <dbReference type="PROSITE" id="PS50021"/>
    </source>
</evidence>
<proteinExistence type="predicted"/>
<keyword evidence="13 15" id="KW-0628">Postsynaptic cell membrane</keyword>
<dbReference type="SUPFAM" id="SSF47473">
    <property type="entry name" value="EF-hand"/>
    <property type="match status" value="2"/>
</dbReference>
<dbReference type="GO" id="GO:0005856">
    <property type="term" value="C:cytoskeleton"/>
    <property type="evidence" value="ECO:0007669"/>
    <property type="project" value="UniProtKB-SubCell"/>
</dbReference>
<evidence type="ECO:0000256" key="15">
    <source>
        <dbReference type="PIRNR" id="PIRNR002341"/>
    </source>
</evidence>
<feature type="coiled-coil region" evidence="17">
    <location>
        <begin position="2578"/>
        <end position="2615"/>
    </location>
</feature>
<evidence type="ECO:0000256" key="11">
    <source>
        <dbReference type="ARBA" id="ARBA00023203"/>
    </source>
</evidence>
<dbReference type="CDD" id="cd02334">
    <property type="entry name" value="ZZ_dystrophin"/>
    <property type="match status" value="1"/>
</dbReference>
<dbReference type="FunFam" id="1.20.58.60:FF:000075">
    <property type="entry name" value="utrophin isoform X1"/>
    <property type="match status" value="1"/>
</dbReference>
<reference evidence="21" key="2">
    <citation type="submission" date="2025-09" db="UniProtKB">
        <authorList>
            <consortium name="Ensembl"/>
        </authorList>
    </citation>
    <scope>IDENTIFICATION</scope>
</reference>
<organism evidence="21 22">
    <name type="scientific">Sinocyclocheilus anshuiensis</name>
    <dbReference type="NCBI Taxonomy" id="1608454"/>
    <lineage>
        <taxon>Eukaryota</taxon>
        <taxon>Metazoa</taxon>
        <taxon>Chordata</taxon>
        <taxon>Craniata</taxon>
        <taxon>Vertebrata</taxon>
        <taxon>Euteleostomi</taxon>
        <taxon>Actinopterygii</taxon>
        <taxon>Neopterygii</taxon>
        <taxon>Teleostei</taxon>
        <taxon>Ostariophysi</taxon>
        <taxon>Cypriniformes</taxon>
        <taxon>Cyprinidae</taxon>
        <taxon>Cyprininae</taxon>
        <taxon>Sinocyclocheilus</taxon>
    </lineage>
</organism>
<dbReference type="GO" id="GO:0003779">
    <property type="term" value="F:actin binding"/>
    <property type="evidence" value="ECO:0007669"/>
    <property type="project" value="UniProtKB-KW"/>
</dbReference>
<comment type="function">
    <text evidence="15">May play a role in anchoring the cytoskeleton to the plasma membrane.</text>
</comment>
<accession>A0A671LFS9</accession>
<keyword evidence="11 15" id="KW-0009">Actin-binding</keyword>
<dbReference type="GO" id="GO:0120025">
    <property type="term" value="C:plasma membrane bounded cell projection"/>
    <property type="evidence" value="ECO:0007669"/>
    <property type="project" value="UniProtKB-ARBA"/>
</dbReference>
<feature type="coiled-coil region" evidence="17">
    <location>
        <begin position="2161"/>
        <end position="2195"/>
    </location>
</feature>
<evidence type="ECO:0000259" key="20">
    <source>
        <dbReference type="PROSITE" id="PS50135"/>
    </source>
</evidence>
<dbReference type="PROSITE" id="PS01357">
    <property type="entry name" value="ZF_ZZ_1"/>
    <property type="match status" value="1"/>
</dbReference>
<keyword evidence="6" id="KW-0677">Repeat</keyword>
<evidence type="ECO:0000313" key="22">
    <source>
        <dbReference type="Proteomes" id="UP000472260"/>
    </source>
</evidence>
<feature type="region of interest" description="Disordered" evidence="18">
    <location>
        <begin position="3224"/>
        <end position="3279"/>
    </location>
</feature>
<keyword evidence="4 15" id="KW-0963">Cytoplasm</keyword>
<feature type="coiled-coil region" evidence="17">
    <location>
        <begin position="1176"/>
        <end position="1236"/>
    </location>
</feature>
<evidence type="ECO:0000256" key="9">
    <source>
        <dbReference type="ARBA" id="ARBA00022837"/>
    </source>
</evidence>
<keyword evidence="10 15" id="KW-0472">Membrane</keyword>
<dbReference type="PROSITE" id="PS50021">
    <property type="entry name" value="CH"/>
    <property type="match status" value="2"/>
</dbReference>
<feature type="domain" description="ZZ-type" evidence="20">
    <location>
        <begin position="2934"/>
        <end position="2990"/>
    </location>
</feature>
<dbReference type="GO" id="GO:0045211">
    <property type="term" value="C:postsynaptic membrane"/>
    <property type="evidence" value="ECO:0007669"/>
    <property type="project" value="UniProtKB-SubCell"/>
</dbReference>
<evidence type="ECO:0000256" key="17">
    <source>
        <dbReference type="SAM" id="Coils"/>
    </source>
</evidence>
<dbReference type="PANTHER" id="PTHR12268">
    <property type="entry name" value="E3 UBIQUITIN-PROTEIN LIGASE KCMF1"/>
    <property type="match status" value="1"/>
</dbReference>
<dbReference type="InterPro" id="IPR050774">
    <property type="entry name" value="KCMF1/Dystrophin"/>
</dbReference>
<dbReference type="PANTHER" id="PTHR12268:SF25">
    <property type="entry name" value="DYSTROPHIN"/>
    <property type="match status" value="1"/>
</dbReference>
<dbReference type="SMART" id="SM00291">
    <property type="entry name" value="ZnF_ZZ"/>
    <property type="match status" value="1"/>
</dbReference>
<evidence type="ECO:0000256" key="18">
    <source>
        <dbReference type="SAM" id="MobiDB-lite"/>
    </source>
</evidence>
<evidence type="ECO:0000256" key="5">
    <source>
        <dbReference type="ARBA" id="ARBA00022723"/>
    </source>
</evidence>
<dbReference type="CDD" id="cd00176">
    <property type="entry name" value="SPEC"/>
    <property type="match status" value="8"/>
</dbReference>
<dbReference type="InterPro" id="IPR001589">
    <property type="entry name" value="Actinin_actin-bd_CS"/>
</dbReference>
<feature type="domain" description="Calponin-homology (CH)" evidence="19">
    <location>
        <begin position="138"/>
        <end position="244"/>
    </location>
</feature>
<feature type="coiled-coil region" evidence="17">
    <location>
        <begin position="3122"/>
        <end position="3156"/>
    </location>
</feature>
<dbReference type="InterPro" id="IPR036872">
    <property type="entry name" value="CH_dom_sf"/>
</dbReference>
<evidence type="ECO:0000256" key="3">
    <source>
        <dbReference type="ARBA" id="ARBA00022475"/>
    </source>
</evidence>
<keyword evidence="3 15" id="KW-1003">Cell membrane</keyword>
<keyword evidence="8" id="KW-0862">Zinc</keyword>
<keyword evidence="5" id="KW-0479">Metal-binding</keyword>
<dbReference type="SMART" id="SM00150">
    <property type="entry name" value="SPEC"/>
    <property type="match status" value="18"/>
</dbReference>
<evidence type="ECO:0000256" key="7">
    <source>
        <dbReference type="ARBA" id="ARBA00022771"/>
    </source>
</evidence>
<dbReference type="SUPFAM" id="SSF46966">
    <property type="entry name" value="Spectrin repeat"/>
    <property type="match status" value="15"/>
</dbReference>
<keyword evidence="22" id="KW-1185">Reference proteome</keyword>
<dbReference type="PROSITE" id="PS00020">
    <property type="entry name" value="ACTININ_2"/>
    <property type="match status" value="1"/>
</dbReference>
<evidence type="ECO:0000256" key="6">
    <source>
        <dbReference type="ARBA" id="ARBA00022737"/>
    </source>
</evidence>
<dbReference type="FunFam" id="3.30.60.90:FF:000001">
    <property type="entry name" value="Dystrophin isoform 2"/>
    <property type="match status" value="1"/>
</dbReference>
<dbReference type="Gene3D" id="3.30.60.90">
    <property type="match status" value="1"/>
</dbReference>
<dbReference type="GO" id="GO:0005737">
    <property type="term" value="C:cytoplasm"/>
    <property type="evidence" value="ECO:0007669"/>
    <property type="project" value="UniProtKB-ARBA"/>
</dbReference>
<dbReference type="FunFam" id="1.10.238.10:FF:000008">
    <property type="entry name" value="Dystrophin isoform 2"/>
    <property type="match status" value="1"/>
</dbReference>
<feature type="coiled-coil region" evidence="17">
    <location>
        <begin position="1332"/>
        <end position="1359"/>
    </location>
</feature>
<dbReference type="CDD" id="cd21231">
    <property type="entry name" value="CH_DMD_rpt1"/>
    <property type="match status" value="1"/>
</dbReference>
<dbReference type="InterPro" id="IPR015153">
    <property type="entry name" value="EF-hand_dom_typ1"/>
</dbReference>
<dbReference type="Pfam" id="PF00569">
    <property type="entry name" value="ZZ"/>
    <property type="match status" value="1"/>
</dbReference>
<dbReference type="Pfam" id="PF00435">
    <property type="entry name" value="Spectrin"/>
    <property type="match status" value="9"/>
</dbReference>
<dbReference type="InterPro" id="IPR015154">
    <property type="entry name" value="EF-hand_dom_typ2"/>
</dbReference>
<dbReference type="GO" id="GO:0008270">
    <property type="term" value="F:zinc ion binding"/>
    <property type="evidence" value="ECO:0007669"/>
    <property type="project" value="UniProtKB-KW"/>
</dbReference>
<dbReference type="Ensembl" id="ENSSANT00000019272.1">
    <property type="protein sequence ID" value="ENSSANP00000018048.1"/>
    <property type="gene ID" value="ENSSANG00000006831.1"/>
</dbReference>
<dbReference type="FunFam" id="1.20.58.60:FF:000070">
    <property type="entry name" value="utrophin isoform X1"/>
    <property type="match status" value="1"/>
</dbReference>
<dbReference type="Pfam" id="PF09068">
    <property type="entry name" value="EF-hand_2"/>
    <property type="match status" value="1"/>
</dbReference>
<sequence>MYTLGLSECSLSFSDEREDVQKKTFTKWINSQFAKTRRPPIDDLFTDLCDGRRLLELLEGLVGHEIVKERGFTRVHSLNNVNRALQILQKNNVELVNIGGADIVDGNHKLTLGLIWSIILHWQVKDVMKDVMADLQQTNSEKILLSWVRQSTKNYKDLNVVNFSSSWADGFAFNALIHSHRPELFNWSVVEQQDNAIERLDHAFNVAEKSLGIDRLLDPEDVATAHPDKKSIIMYVTSLFQVLPHGVSMEAIQEVETLPRATVTKEEHLLFQTQQRYSQQITVSVAQSRVRSPSPSYKPRFKSYAFTQAAYVKTPEQQKFLTTQLESYQSALEEVLTWLLSAEDGLQTQPPISSFVEEVKEQFHTHEGYMVELTSHQGSVGRVLKAGSVLLSGGQLTDDEEREVREQMNLLNSRWEHLRVASMEKQSRLHEVLMDLQHQQLKQLSDWLDTTETRIKRMGAQPLGPELDDIKRQIEEQKLLQEDLELEQVRVNSLTHMVVVVDENSGDGATAALEEKLQNLGERWAAICKWTEERWILLQKILLCWQHFSEEQLLFDSWLTQKEELVQTIQSSGTNDPNEVATNLRKLAILKADLELKRQTMDKLCSLVQDLLTNIKSKEATGKLEAKLERFAQRWDKLVQSLQLTSTKFSTIVTTSQSELTHTTMATVTKVTTNQKKMVKHTKEGMSTPPPQKKRQIVTDSELRKRFDVDFTEIHSFMTRSEAVLQNPEFSISRKEGSVADLYEKVLAIDREKTEKFRKLQEATRSAQALVDQLTNGQNSEDIQQAAQQLRARWVDFCALLAERLAWLAYQTKVLAFYNLFQQLEQAVGTAENWLKVQSPPACEPEPLRIQLERCRDEIARLSALQPQVDKLHEQLQELQQKEETPVLFDADISAFQEHYHHVLEDLRARERQLIVFRHSSLPPARYKDVMAALLAWLQQCENKLAIPSTAVTEYPVMEQRLKDIKAIQAAQKDHQGDVDDLNKMAEQVFQKAPPEICQKYRTELDNVMVRWRRVSEQLEENIQKLQDHMTKLQQFQNDTKTLQKWMAEVDVFLNEEWPALGDAEALEKQLEQCTALVNDIHTVQPSLNGINEVGLALKREAETPFAIKIQKMLDELNAQWELICKQAYAKKSALKGGLDMTVSLRKEMQEMQEWITQAEEEYLERDFQYKTPEELHKAVEELKRAQEEVHQKETKVKLLTDKVTNFISKAPPAAHDALKAELDVLTSNYQRLCSRLDGKCKTLEEVWACWCELLSYLELENAWMDLLEKKLDETESLQGGVEEIEEALTSLDTMIREHPEYNRNQIHELAQTLMDGRVLDELIHKKLEDYNTRWDELMQRALQRRQQLEKSLQWAQENDKTLRLIQDSLNTTDRHLTAYIADGIDAAQIPQEAQKIQTELNGHEVTLDDMKKKAFEVDASEKVIGEIDATYDKLLHVKGKFRLFQKPANFDQRLRECERVLEEVKGKLEVLSIRSVEQEVVQSQLEQCMVGNFYKNLSEVKSEVETVIKTGRQIVQKQQTEQPKELDDRLTALKLAYNDLGSQVTEGKQELEKLLKLLRKFKKEVNSLTEWLATTDEELTRRSSVEGMPSDLDAELAWAKATQEDTERHKPQLKLVRELAETLKGLLRSQENLIDDKVSLLNCNWIAVTSRSEQWLKLLLDYQSQMKTLEQNISQINTWMDRAEEMLDEMDSQGCVEHVIKLEEVKRKVEAVQVLAEDLIKNRGEHCKAQVKPKLEQLNQRFDIVAKRILLGQDALNELFLKGENLLKRTPSGEKREAVCEKHNLLHDKYDTLKNLRALRKKKALALAPQWYQFCKKTDDMMQWLDKIEKTLAELPDPPEEPRVKIEQQRPKLEDLRGLGRVLSEGGAAKLVEPRLLPVNKRWAELDVNFTQVCHKSVSVLLVFSEYPYCDILLSQELQGGLEKQEAAVKGLNALGTDLTPQCSKDDRDHIKQQLASINSRWAKVSNQLTEIKRRLVKIQDLNEDIGEFQSWLDDAEAVVALPVEAGHKEQLSATLEKVKTPSCSDLLQRTLNVSFSIPKVSTVLPEKQRQIEDLLRDLCLYQEQLSKLSIWASTTKNQLEQSPTAVDPKVISQIADWTSIQVLLKDWRDKCQLEAVTLTGSAAGDAALDKFNKSWMELDDWLTLLDHMVQTQRVMVGDLDEINKMTVKLKSTLQDMEQRCPLLNKQITAAQNLKNKTNNPETRATITDRIEKLQAHWEDSHAKLTDRVLQLQNMYKDSSDWLEARKRVEPLIKKANEKLESWKKVSHSMNACDLITTNKCCIIILQQLSKDIQQGQAQMNVTNELANKLLTLYADDDTSKVKQMTESMNLAWANIKKRAGDKEADLEAGLRQLQHFYLDLEKFLNWLTEAETTANVLQDATFKEGLLENPATVRHLLEQWQDLQAEIDAHREIYHSLDENGQRIVSSLEGTDNAVVLQKRLDDMGHRWHELCNKVMSIRPYLDAGVDQWKHLHMSLQELLNWLQLKREELEKQKPVGGDVPTVHQQLLTHKGFRRELVAKEPVINGTLDNAKTFLAEMPHEGLKQSPEERVQNVGRILRKEVEDVTVRWKNLGAAAVDWQQQLELAMERLMELQDAQDQLDFKLRQAETVKNSWKPVGDLLIDDLQNHIDRVKVGEIAPIQDNVNQVNQLASTFRPPDIQLSPDNLSRIDDLNMRWRLLQVSILTEVLFIVFHHVYAFSHQNQTTCWDHPKMAELYQSLADLNNVRFSAYRTAMKLRRMQKALCLDLLGMSAACEAFEQHNLKQNEQFMDIMQVINCLTSIYDRMEQQHSSLVNVPLCVDMCLNWLLNVYDTGRAGKIRTLSFKTGIICLCKAHLEDKYRFLFREVASATGFCDQRRLGLLLHDAIQIPRQLGEVASFGGSNIEPSVRSCFQFANNKPELEASVFLDWMRLEPQSMVWLPVLHRVAAAEAAKHQAKCNICKECPIIGFRYRSLKHFNYDICQSCFFSGRVAKGHKMQYPMVEYCTPTTSGEDVRDFAKVLKNKFRTKRYFAKHPRMGYLPVQTILEGDNMETPVTLINFWPVDHPPSSSPQLSHDDTHSRIEHYASRLAEMENRNGSYVNDNVSPNESMDDEHLLIQHYCQSLNQGSPLSQPQSPAQILISMETEEKGELERVLNDLEQENRKLQAEYDRLKKAHDHKGLSPLPSPPQMLPVSPQSPRDAELIAEAKLLRQHKGRLEARMQILEDHNKQLESQLRRLRQLLEQPQTESKVNGTALSSPSTASPRSDTSLASLRVAASQTTETMGDDELSSPSQDASTGLEDVIEQLNNSFPHSQGESKPVILVRVFACAKECV</sequence>
<dbReference type="Pfam" id="PF09069">
    <property type="entry name" value="EF-hand_3"/>
    <property type="match status" value="1"/>
</dbReference>
<dbReference type="GO" id="GO:0042383">
    <property type="term" value="C:sarcolemma"/>
    <property type="evidence" value="ECO:0007669"/>
    <property type="project" value="TreeGrafter"/>
</dbReference>
<dbReference type="GO" id="GO:0007519">
    <property type="term" value="P:skeletal muscle tissue development"/>
    <property type="evidence" value="ECO:0007669"/>
    <property type="project" value="TreeGrafter"/>
</dbReference>
<keyword evidence="12 15" id="KW-0206">Cytoskeleton</keyword>
<evidence type="ECO:0000256" key="8">
    <source>
        <dbReference type="ARBA" id="ARBA00022833"/>
    </source>
</evidence>
<dbReference type="FunFam" id="1.20.58.60:FF:000118">
    <property type="entry name" value="Dystrophin"/>
    <property type="match status" value="1"/>
</dbReference>
<keyword evidence="9" id="KW-0106">Calcium</keyword>
<dbReference type="SUPFAM" id="SSF47576">
    <property type="entry name" value="Calponin-homology domain, CH-domain"/>
    <property type="match status" value="1"/>
</dbReference>
<evidence type="ECO:0000256" key="2">
    <source>
        <dbReference type="ARBA" id="ARBA00004413"/>
    </source>
</evidence>
<dbReference type="InterPro" id="IPR035436">
    <property type="entry name" value="Dystrophin/utrophin"/>
</dbReference>
<evidence type="ECO:0000256" key="13">
    <source>
        <dbReference type="ARBA" id="ARBA00023257"/>
    </source>
</evidence>
<dbReference type="FunFam" id="1.10.238.10:FF:000023">
    <property type="entry name" value="dystrophin isoform X1"/>
    <property type="match status" value="1"/>
</dbReference>
<keyword evidence="17" id="KW-0175">Coiled coil</keyword>
<dbReference type="FunFam" id="1.20.58.60:FF:000056">
    <property type="entry name" value="utrophin isoform X1"/>
    <property type="match status" value="1"/>
</dbReference>
<name>A0A671LFS9_9TELE</name>
<dbReference type="GO" id="GO:0032991">
    <property type="term" value="C:protein-containing complex"/>
    <property type="evidence" value="ECO:0007669"/>
    <property type="project" value="UniProtKB-ARBA"/>
</dbReference>
<feature type="region of interest" description="Disordered" evidence="18">
    <location>
        <begin position="3158"/>
        <end position="3179"/>
    </location>
</feature>
<dbReference type="SUPFAM" id="SSF57850">
    <property type="entry name" value="RING/U-box"/>
    <property type="match status" value="1"/>
</dbReference>
<dbReference type="GO" id="GO:0090257">
    <property type="term" value="P:regulation of muscle system process"/>
    <property type="evidence" value="ECO:0007669"/>
    <property type="project" value="TreeGrafter"/>
</dbReference>
<dbReference type="InterPro" id="IPR018159">
    <property type="entry name" value="Spectrin/alpha-actinin"/>
</dbReference>
<evidence type="ECO:0000256" key="1">
    <source>
        <dbReference type="ARBA" id="ARBA00004245"/>
    </source>
</evidence>
<feature type="coiled-coil region" evidence="17">
    <location>
        <begin position="1009"/>
        <end position="1039"/>
    </location>
</feature>
<evidence type="ECO:0000256" key="4">
    <source>
        <dbReference type="ARBA" id="ARBA00022490"/>
    </source>
</evidence>
<feature type="compositionally biased region" description="Polar residues" evidence="18">
    <location>
        <begin position="3230"/>
        <end position="3264"/>
    </location>
</feature>
<dbReference type="InterPro" id="IPR000433">
    <property type="entry name" value="Znf_ZZ"/>
</dbReference>
<dbReference type="GO" id="GO:0048666">
    <property type="term" value="P:neuron development"/>
    <property type="evidence" value="ECO:0007669"/>
    <property type="project" value="TreeGrafter"/>
</dbReference>
<dbReference type="PROSITE" id="PS50135">
    <property type="entry name" value="ZF_ZZ_2"/>
    <property type="match status" value="1"/>
</dbReference>
<evidence type="ECO:0000256" key="10">
    <source>
        <dbReference type="ARBA" id="ARBA00023136"/>
    </source>
</evidence>
<dbReference type="Gene3D" id="1.10.238.10">
    <property type="entry name" value="EF-hand"/>
    <property type="match status" value="2"/>
</dbReference>
<gene>
    <name evidence="21" type="primary">dmd</name>
</gene>
<dbReference type="InterPro" id="IPR002017">
    <property type="entry name" value="Spectrin_repeat"/>
</dbReference>
<dbReference type="GO" id="GO:0055001">
    <property type="term" value="P:muscle cell development"/>
    <property type="evidence" value="ECO:0007669"/>
    <property type="project" value="TreeGrafter"/>
</dbReference>
<dbReference type="InterPro" id="IPR001715">
    <property type="entry name" value="CH_dom"/>
</dbReference>
<dbReference type="PIRSF" id="PIRSF002341">
    <property type="entry name" value="Dystrophin/utrophin"/>
    <property type="match status" value="1"/>
</dbReference>
<dbReference type="Proteomes" id="UP000472260">
    <property type="component" value="Unassembled WGS sequence"/>
</dbReference>
<protein>
    <submittedName>
        <fullName evidence="21">Dystrophin-like</fullName>
    </submittedName>
</protein>
<reference evidence="21" key="1">
    <citation type="submission" date="2025-08" db="UniProtKB">
        <authorList>
            <consortium name="Ensembl"/>
        </authorList>
    </citation>
    <scope>IDENTIFICATION</scope>
</reference>